<feature type="non-terminal residue" evidence="2">
    <location>
        <position position="1"/>
    </location>
</feature>
<evidence type="ECO:0000256" key="1">
    <source>
        <dbReference type="SAM" id="MobiDB-lite"/>
    </source>
</evidence>
<feature type="compositionally biased region" description="Basic residues" evidence="1">
    <location>
        <begin position="35"/>
        <end position="47"/>
    </location>
</feature>
<protein>
    <submittedName>
        <fullName evidence="2">Uncharacterized protein</fullName>
    </submittedName>
</protein>
<proteinExistence type="predicted"/>
<reference evidence="2 3" key="1">
    <citation type="submission" date="2016-03" db="EMBL/GenBank/DDBJ databases">
        <title>Trachymyrmex septentrionalis WGS genome.</title>
        <authorList>
            <person name="Nygaard S."/>
            <person name="Hu H."/>
            <person name="Boomsma J."/>
            <person name="Zhang G."/>
        </authorList>
    </citation>
    <scope>NUCLEOTIDE SEQUENCE [LARGE SCALE GENOMIC DNA]</scope>
    <source>
        <strain evidence="2">Tsep2-gDNA-1</strain>
        <tissue evidence="2">Whole body</tissue>
    </source>
</reference>
<feature type="region of interest" description="Disordered" evidence="1">
    <location>
        <begin position="182"/>
        <end position="204"/>
    </location>
</feature>
<accession>A0A195FJK8</accession>
<gene>
    <name evidence="2" type="ORF">ALC56_04860</name>
</gene>
<dbReference type="EMBL" id="KQ981522">
    <property type="protein sequence ID" value="KYN40551.1"/>
    <property type="molecule type" value="Genomic_DNA"/>
</dbReference>
<evidence type="ECO:0000313" key="3">
    <source>
        <dbReference type="Proteomes" id="UP000078541"/>
    </source>
</evidence>
<dbReference type="Proteomes" id="UP000078541">
    <property type="component" value="Unassembled WGS sequence"/>
</dbReference>
<name>A0A195FJK8_9HYME</name>
<sequence>SQHPITEPGIRTRCWIVADGTRRRAHVAPGVHHQVSSRRRRRRRRRRRCRPLYLRPSYIPAPCRSPARAQDSLGRSIRPCCRRACRRPQLGPPSAHPRPGPGPLARRPCYITRILLSAAVTSSVGHISIPTSCKERHAIDQQSFDFTRIRNKTIGLTENEAESISKGCLAPDQTPGVDCLGGAVDVTTTDPGRRHREYPDEEPD</sequence>
<organism evidence="2 3">
    <name type="scientific">Trachymyrmex septentrionalis</name>
    <dbReference type="NCBI Taxonomy" id="34720"/>
    <lineage>
        <taxon>Eukaryota</taxon>
        <taxon>Metazoa</taxon>
        <taxon>Ecdysozoa</taxon>
        <taxon>Arthropoda</taxon>
        <taxon>Hexapoda</taxon>
        <taxon>Insecta</taxon>
        <taxon>Pterygota</taxon>
        <taxon>Neoptera</taxon>
        <taxon>Endopterygota</taxon>
        <taxon>Hymenoptera</taxon>
        <taxon>Apocrita</taxon>
        <taxon>Aculeata</taxon>
        <taxon>Formicoidea</taxon>
        <taxon>Formicidae</taxon>
        <taxon>Myrmicinae</taxon>
        <taxon>Trachymyrmex</taxon>
    </lineage>
</organism>
<keyword evidence="3" id="KW-1185">Reference proteome</keyword>
<dbReference type="AlphaFoldDB" id="A0A195FJK8"/>
<evidence type="ECO:0000313" key="2">
    <source>
        <dbReference type="EMBL" id="KYN40551.1"/>
    </source>
</evidence>
<feature type="region of interest" description="Disordered" evidence="1">
    <location>
        <begin position="26"/>
        <end position="47"/>
    </location>
</feature>